<organism evidence="2 3">
    <name type="scientific">Rhodoferax antarcticus ANT.BR</name>
    <dbReference type="NCBI Taxonomy" id="1111071"/>
    <lineage>
        <taxon>Bacteria</taxon>
        <taxon>Pseudomonadati</taxon>
        <taxon>Pseudomonadota</taxon>
        <taxon>Betaproteobacteria</taxon>
        <taxon>Burkholderiales</taxon>
        <taxon>Comamonadaceae</taxon>
        <taxon>Rhodoferax</taxon>
    </lineage>
</organism>
<keyword evidence="1" id="KW-0472">Membrane</keyword>
<reference evidence="2 3" key="1">
    <citation type="submission" date="2017-01" db="EMBL/GenBank/DDBJ databases">
        <title>Genome sequence of Rhodoferax antarcticus ANT.BR, a psychrophilic purple nonsulfur bacterium from an Antarctic microbial mat.</title>
        <authorList>
            <person name="Baker J."/>
            <person name="Riester C."/>
            <person name="Skinner B."/>
            <person name="Newell A."/>
            <person name="Swingley W."/>
            <person name="Madigan M."/>
            <person name="Jung D."/>
            <person name="Asao M."/>
            <person name="Chen M."/>
            <person name="Loughlin P."/>
            <person name="Pan H."/>
            <person name="Lin S."/>
            <person name="Li N."/>
            <person name="Shaw J."/>
            <person name="Prado M."/>
            <person name="Sherman C."/>
            <person name="Li X."/>
            <person name="Tang J."/>
            <person name="Blankenship R."/>
            <person name="Zhao T."/>
            <person name="Touchman J."/>
            <person name="Sattley M."/>
        </authorList>
    </citation>
    <scope>NUCLEOTIDE SEQUENCE [LARGE SCALE GENOMIC DNA]</scope>
    <source>
        <strain evidence="2 3">ANT.BR</strain>
    </source>
</reference>
<keyword evidence="1" id="KW-1133">Transmembrane helix</keyword>
<sequence>MCGLQGGHPCVRWLDRLPLGILVALVLLGVRLWRQFGSR</sequence>
<name>A0A1Q8YJ73_9BURK</name>
<evidence type="ECO:0000313" key="2">
    <source>
        <dbReference type="EMBL" id="OLP08052.1"/>
    </source>
</evidence>
<keyword evidence="3" id="KW-1185">Reference proteome</keyword>
<dbReference type="EMBL" id="MSYM01000006">
    <property type="protein sequence ID" value="OLP08052.1"/>
    <property type="molecule type" value="Genomic_DNA"/>
</dbReference>
<accession>A0A1Q8YJ73</accession>
<gene>
    <name evidence="2" type="ORF">BLL52_0678</name>
</gene>
<feature type="transmembrane region" description="Helical" evidence="1">
    <location>
        <begin position="17"/>
        <end position="33"/>
    </location>
</feature>
<evidence type="ECO:0000313" key="3">
    <source>
        <dbReference type="Proteomes" id="UP000185911"/>
    </source>
</evidence>
<comment type="caution">
    <text evidence="2">The sequence shown here is derived from an EMBL/GenBank/DDBJ whole genome shotgun (WGS) entry which is preliminary data.</text>
</comment>
<keyword evidence="1" id="KW-0812">Transmembrane</keyword>
<proteinExistence type="predicted"/>
<dbReference type="Proteomes" id="UP000185911">
    <property type="component" value="Unassembled WGS sequence"/>
</dbReference>
<evidence type="ECO:0000256" key="1">
    <source>
        <dbReference type="SAM" id="Phobius"/>
    </source>
</evidence>
<dbReference type="AlphaFoldDB" id="A0A1Q8YJ73"/>
<protein>
    <submittedName>
        <fullName evidence="2">Uncharacterized protein</fullName>
    </submittedName>
</protein>